<dbReference type="PANTHER" id="PTHR11309:SF126">
    <property type="entry name" value="FRIZZLED-2"/>
    <property type="match status" value="1"/>
</dbReference>
<reference evidence="6 7" key="1">
    <citation type="journal article" date="2016" name="Genome Biol. Evol.">
        <title>Gene Family Evolution Reflects Adaptation to Soil Environmental Stressors in the Genome of the Collembolan Orchesella cincta.</title>
        <authorList>
            <person name="Faddeeva-Vakhrusheva A."/>
            <person name="Derks M.F."/>
            <person name="Anvar S.Y."/>
            <person name="Agamennone V."/>
            <person name="Suring W."/>
            <person name="Smit S."/>
            <person name="van Straalen N.M."/>
            <person name="Roelofs D."/>
        </authorList>
    </citation>
    <scope>NUCLEOTIDE SEQUENCE [LARGE SCALE GENOMIC DNA]</scope>
    <source>
        <tissue evidence="6">Mixed pool</tissue>
    </source>
</reference>
<dbReference type="STRING" id="48709.A0A1D2MBI2"/>
<dbReference type="GO" id="GO:0042813">
    <property type="term" value="F:Wnt receptor activity"/>
    <property type="evidence" value="ECO:0007669"/>
    <property type="project" value="TreeGrafter"/>
</dbReference>
<dbReference type="GO" id="GO:0060070">
    <property type="term" value="P:canonical Wnt signaling pathway"/>
    <property type="evidence" value="ECO:0007669"/>
    <property type="project" value="TreeGrafter"/>
</dbReference>
<keyword evidence="2" id="KW-1015">Disulfide bond</keyword>
<protein>
    <submittedName>
        <fullName evidence="6">Frizzled-8</fullName>
    </submittedName>
</protein>
<dbReference type="GO" id="GO:0017147">
    <property type="term" value="F:Wnt-protein binding"/>
    <property type="evidence" value="ECO:0007669"/>
    <property type="project" value="TreeGrafter"/>
</dbReference>
<dbReference type="EMBL" id="LJIJ01002020">
    <property type="protein sequence ID" value="ODM90356.1"/>
    <property type="molecule type" value="Genomic_DNA"/>
</dbReference>
<proteinExistence type="predicted"/>
<evidence type="ECO:0000256" key="3">
    <source>
        <dbReference type="PROSITE-ProRule" id="PRU00090"/>
    </source>
</evidence>
<keyword evidence="7" id="KW-1185">Reference proteome</keyword>
<feature type="signal peptide" evidence="4">
    <location>
        <begin position="1"/>
        <end position="29"/>
    </location>
</feature>
<dbReference type="InterPro" id="IPR036790">
    <property type="entry name" value="Frizzled_dom_sf"/>
</dbReference>
<feature type="chain" id="PRO_5008903770" evidence="4">
    <location>
        <begin position="30"/>
        <end position="95"/>
    </location>
</feature>
<dbReference type="Pfam" id="PF01392">
    <property type="entry name" value="Fz"/>
    <property type="match status" value="1"/>
</dbReference>
<keyword evidence="4" id="KW-0732">Signal</keyword>
<keyword evidence="1" id="KW-0217">Developmental protein</keyword>
<dbReference type="PANTHER" id="PTHR11309">
    <property type="entry name" value="FRIZZLED"/>
    <property type="match status" value="1"/>
</dbReference>
<dbReference type="PROSITE" id="PS50038">
    <property type="entry name" value="FZ"/>
    <property type="match status" value="1"/>
</dbReference>
<dbReference type="AlphaFoldDB" id="A0A1D2MBI2"/>
<evidence type="ECO:0000256" key="4">
    <source>
        <dbReference type="SAM" id="SignalP"/>
    </source>
</evidence>
<evidence type="ECO:0000256" key="2">
    <source>
        <dbReference type="ARBA" id="ARBA00023157"/>
    </source>
</evidence>
<dbReference type="OrthoDB" id="10053709at2759"/>
<dbReference type="InterPro" id="IPR020067">
    <property type="entry name" value="Frizzled_dom"/>
</dbReference>
<evidence type="ECO:0000259" key="5">
    <source>
        <dbReference type="PROSITE" id="PS50038"/>
    </source>
</evidence>
<dbReference type="InterPro" id="IPR015526">
    <property type="entry name" value="Frizzled/SFRP"/>
</dbReference>
<dbReference type="SUPFAM" id="SSF63501">
    <property type="entry name" value="Frizzled cysteine-rich domain"/>
    <property type="match status" value="1"/>
</dbReference>
<evidence type="ECO:0000256" key="1">
    <source>
        <dbReference type="ARBA" id="ARBA00022473"/>
    </source>
</evidence>
<comment type="caution">
    <text evidence="6">The sequence shown here is derived from an EMBL/GenBank/DDBJ whole genome shotgun (WGS) entry which is preliminary data.</text>
</comment>
<dbReference type="Proteomes" id="UP000094527">
    <property type="component" value="Unassembled WGS sequence"/>
</dbReference>
<accession>A0A1D2MBI2</accession>
<feature type="domain" description="FZ" evidence="5">
    <location>
        <begin position="37"/>
        <end position="78"/>
    </location>
</feature>
<dbReference type="Gene3D" id="1.10.2000.10">
    <property type="entry name" value="Frizzled cysteine-rich domain"/>
    <property type="match status" value="1"/>
</dbReference>
<dbReference type="GO" id="GO:0005886">
    <property type="term" value="C:plasma membrane"/>
    <property type="evidence" value="ECO:0007669"/>
    <property type="project" value="TreeGrafter"/>
</dbReference>
<evidence type="ECO:0000313" key="6">
    <source>
        <dbReference type="EMBL" id="ODM90356.1"/>
    </source>
</evidence>
<evidence type="ECO:0000313" key="7">
    <source>
        <dbReference type="Proteomes" id="UP000094527"/>
    </source>
</evidence>
<name>A0A1D2MBI2_ORCCI</name>
<sequence length="95" mass="10551">MNSSFEMFFKCWIILGVGILFVLVDHVEGGVKGGGRRDEAGLEIHQYWPLVELGCSDDLKPFLCLLYVPRCEEGILKPCFHAGHSVSEQGLVANQ</sequence>
<gene>
    <name evidence="6" type="ORF">Ocin01_16326</name>
</gene>
<organism evidence="6 7">
    <name type="scientific">Orchesella cincta</name>
    <name type="common">Springtail</name>
    <name type="synonym">Podura cincta</name>
    <dbReference type="NCBI Taxonomy" id="48709"/>
    <lineage>
        <taxon>Eukaryota</taxon>
        <taxon>Metazoa</taxon>
        <taxon>Ecdysozoa</taxon>
        <taxon>Arthropoda</taxon>
        <taxon>Hexapoda</taxon>
        <taxon>Collembola</taxon>
        <taxon>Entomobryomorpha</taxon>
        <taxon>Entomobryoidea</taxon>
        <taxon>Orchesellidae</taxon>
        <taxon>Orchesellinae</taxon>
        <taxon>Orchesella</taxon>
    </lineage>
</organism>
<comment type="caution">
    <text evidence="3">Lacks conserved residue(s) required for the propagation of feature annotation.</text>
</comment>
<dbReference type="GO" id="GO:0035567">
    <property type="term" value="P:non-canonical Wnt signaling pathway"/>
    <property type="evidence" value="ECO:0007669"/>
    <property type="project" value="TreeGrafter"/>
</dbReference>